<evidence type="ECO:0000256" key="1">
    <source>
        <dbReference type="ARBA" id="ARBA00022801"/>
    </source>
</evidence>
<keyword evidence="1" id="KW-0378">Hydrolase</keyword>
<dbReference type="PANTHER" id="PTHR22901">
    <property type="entry name" value="SIALATE O-ACETYLESTERASE"/>
    <property type="match status" value="1"/>
</dbReference>
<organism evidence="3 4">
    <name type="scientific">Lactiplantibacillus mudanjiangensis</name>
    <dbReference type="NCBI Taxonomy" id="1296538"/>
    <lineage>
        <taxon>Bacteria</taxon>
        <taxon>Bacillati</taxon>
        <taxon>Bacillota</taxon>
        <taxon>Bacilli</taxon>
        <taxon>Lactobacillales</taxon>
        <taxon>Lactobacillaceae</taxon>
        <taxon>Lactiplantibacillus</taxon>
    </lineage>
</organism>
<accession>A0A660E9M9</accession>
<dbReference type="GO" id="GO:0001681">
    <property type="term" value="F:sialate O-acetylesterase activity"/>
    <property type="evidence" value="ECO:0007669"/>
    <property type="project" value="InterPro"/>
</dbReference>
<evidence type="ECO:0000313" key="3">
    <source>
        <dbReference type="EMBL" id="VDG29872.1"/>
    </source>
</evidence>
<dbReference type="OrthoDB" id="9795554at2"/>
<dbReference type="InterPro" id="IPR039329">
    <property type="entry name" value="SIAE"/>
</dbReference>
<dbReference type="InterPro" id="IPR005181">
    <property type="entry name" value="SASA"/>
</dbReference>
<dbReference type="Gene3D" id="3.40.50.1110">
    <property type="entry name" value="SGNH hydrolase"/>
    <property type="match status" value="1"/>
</dbReference>
<dbReference type="InterPro" id="IPR036514">
    <property type="entry name" value="SGNH_hydro_sf"/>
</dbReference>
<dbReference type="GO" id="GO:0005975">
    <property type="term" value="P:carbohydrate metabolic process"/>
    <property type="evidence" value="ECO:0007669"/>
    <property type="project" value="TreeGrafter"/>
</dbReference>
<dbReference type="SUPFAM" id="SSF52266">
    <property type="entry name" value="SGNH hydrolase"/>
    <property type="match status" value="1"/>
</dbReference>
<reference evidence="3 4" key="1">
    <citation type="submission" date="2018-11" db="EMBL/GenBank/DDBJ databases">
        <authorList>
            <person name="Wuyts S."/>
        </authorList>
    </citation>
    <scope>NUCLEOTIDE SEQUENCE [LARGE SCALE GENOMIC DNA]</scope>
    <source>
        <strain evidence="3">Lactobacillus mudanjiangensis AMBF249</strain>
    </source>
</reference>
<protein>
    <recommendedName>
        <fullName evidence="2">Sialate O-acetylesterase domain-containing protein</fullName>
    </recommendedName>
</protein>
<feature type="domain" description="Sialate O-acetylesterase" evidence="2">
    <location>
        <begin position="280"/>
        <end position="393"/>
    </location>
</feature>
<evidence type="ECO:0000313" key="4">
    <source>
        <dbReference type="Proteomes" id="UP000289996"/>
    </source>
</evidence>
<dbReference type="AlphaFoldDB" id="A0A660E9M9"/>
<dbReference type="RefSeq" id="WP_130845601.1">
    <property type="nucleotide sequence ID" value="NZ_BJDY01000005.1"/>
</dbReference>
<dbReference type="Proteomes" id="UP000289996">
    <property type="component" value="Unassembled WGS sequence"/>
</dbReference>
<sequence length="506" mass="57486">MALGLDTIFSDKLVLPLGKTFQISGWSAAEIQIQVTIGQQIRKVMSTANGRWNAVFQPINDGRGVYTIQVDDGYESVIIHELRFGLVFLMAGQSNIEYEIQNDHEYAQIRQQTPLANVYYYNVPKIEYVSQDGTVTPQNLRKPTWNQLCGDNMAEMSAIGYWLSQELQRRLPQTAIGIVDCYKGGTSISSWVSEDVLRSDTTLIKTFLTPFEAATTGKTVADYAQEMQSYQRAVNQHNTDLAAFQAANPKISLSDAKNHVGHTPWPPPLSPTSFLRPCGLYHTMVCQVQHYTFNQVVWYQGENDASQPDIYQVMLTKLIQSWRKMLADTSLVFNIIQLPGYEDEPFEAWPKIRQAQLTVANLQPNVNLISGSDTGERHNIHPTSKRQLGERIGRLLSGQDYHQTPVVIDIQRIGNDVVFNISQVHQLEVRPNTTMQVKVGHKWVQRIVRKIDDQRIVLHDCAEVTAVRYQYENYTQLTIFNELGDPLTPFSYQIEGNESNATNWIN</sequence>
<proteinExistence type="predicted"/>
<feature type="domain" description="Sialate O-acetylesterase" evidence="2">
    <location>
        <begin position="87"/>
        <end position="195"/>
    </location>
</feature>
<name>A0A660E9M9_9LACO</name>
<keyword evidence="4" id="KW-1185">Reference proteome</keyword>
<dbReference type="PANTHER" id="PTHR22901:SF0">
    <property type="entry name" value="SIALATE O-ACETYLESTERASE"/>
    <property type="match status" value="1"/>
</dbReference>
<gene>
    <name evidence="3" type="ORF">MUDAN_MDHGFNIF_01402</name>
</gene>
<evidence type="ECO:0000259" key="2">
    <source>
        <dbReference type="Pfam" id="PF03629"/>
    </source>
</evidence>
<dbReference type="Pfam" id="PF03629">
    <property type="entry name" value="SASA"/>
    <property type="match status" value="2"/>
</dbReference>
<dbReference type="EMBL" id="UYIG01000163">
    <property type="protein sequence ID" value="VDG29872.1"/>
    <property type="molecule type" value="Genomic_DNA"/>
</dbReference>